<evidence type="ECO:0000256" key="2">
    <source>
        <dbReference type="ARBA" id="ARBA00022475"/>
    </source>
</evidence>
<feature type="transmembrane region" description="Helical" evidence="6">
    <location>
        <begin position="59"/>
        <end position="81"/>
    </location>
</feature>
<organism evidence="7 8">
    <name type="scientific">Sulfitobacter alexandrii</name>
    <dbReference type="NCBI Taxonomy" id="1917485"/>
    <lineage>
        <taxon>Bacteria</taxon>
        <taxon>Pseudomonadati</taxon>
        <taxon>Pseudomonadota</taxon>
        <taxon>Alphaproteobacteria</taxon>
        <taxon>Rhodobacterales</taxon>
        <taxon>Roseobacteraceae</taxon>
        <taxon>Sulfitobacter</taxon>
    </lineage>
</organism>
<dbReference type="PIRSF" id="PIRSF035875">
    <property type="entry name" value="RNase_BN"/>
    <property type="match status" value="1"/>
</dbReference>
<feature type="transmembrane region" description="Helical" evidence="6">
    <location>
        <begin position="90"/>
        <end position="108"/>
    </location>
</feature>
<feature type="transmembrane region" description="Helical" evidence="6">
    <location>
        <begin position="156"/>
        <end position="182"/>
    </location>
</feature>
<feature type="transmembrane region" description="Helical" evidence="6">
    <location>
        <begin position="120"/>
        <end position="144"/>
    </location>
</feature>
<dbReference type="OrthoDB" id="7163777at2"/>
<dbReference type="AlphaFoldDB" id="A0A1J0WP55"/>
<proteinExistence type="predicted"/>
<evidence type="ECO:0000256" key="4">
    <source>
        <dbReference type="ARBA" id="ARBA00022989"/>
    </source>
</evidence>
<dbReference type="EMBL" id="CP018080">
    <property type="protein sequence ID" value="APE45952.1"/>
    <property type="molecule type" value="Genomic_DNA"/>
</dbReference>
<name>A0A1J0WP55_9RHOB</name>
<keyword evidence="7" id="KW-0614">Plasmid</keyword>
<keyword evidence="3 6" id="KW-0812">Transmembrane</keyword>
<sequence>MSADREPQTVRDAVLTHGVVSSRPEVLLTGSGWRVAMAVTQEALLRLWSDDAFGLSGNIAFRMLLAIFPFLIFTSSLTAFVGDRTMADDLIAFLIEIVPTVIVDPIVSEVEKVMTAQRGGVLSAGILLTIWFAVGGVDGVRVGLNRAYGIRETRSAVAIYALQATMVLVSGFAMVIVGYLLVLAPRAGSWLHQLLPGFDPASVKISLIRYPAAAIIFLSLLFAAHVILPARRTRFSSIWPGVLFTVGGWVVLTAAFSAYLARFATYGSYYAGLAGIIAVLYFMYLAALILIFGGELNRAIRIRRLALSLRVANRNRDESQTPSREGLGR</sequence>
<dbReference type="Pfam" id="PF03631">
    <property type="entry name" value="Virul_fac_BrkB"/>
    <property type="match status" value="1"/>
</dbReference>
<evidence type="ECO:0000313" key="8">
    <source>
        <dbReference type="Proteomes" id="UP000181897"/>
    </source>
</evidence>
<keyword evidence="5 6" id="KW-0472">Membrane</keyword>
<dbReference type="PANTHER" id="PTHR30213:SF0">
    <property type="entry name" value="UPF0761 MEMBRANE PROTEIN YIHY"/>
    <property type="match status" value="1"/>
</dbReference>
<evidence type="ECO:0000313" key="7">
    <source>
        <dbReference type="EMBL" id="APE45952.1"/>
    </source>
</evidence>
<dbReference type="KEGG" id="suam:BOO69_20570"/>
<dbReference type="GO" id="GO:0005886">
    <property type="term" value="C:plasma membrane"/>
    <property type="evidence" value="ECO:0007669"/>
    <property type="project" value="UniProtKB-SubCell"/>
</dbReference>
<dbReference type="InterPro" id="IPR017039">
    <property type="entry name" value="Virul_fac_BrkB"/>
</dbReference>
<geneLocation type="plasmid" evidence="7 8">
    <name>unnamed4</name>
</geneLocation>
<dbReference type="Proteomes" id="UP000181897">
    <property type="component" value="Plasmid unnamed4"/>
</dbReference>
<dbReference type="NCBIfam" id="TIGR00765">
    <property type="entry name" value="yihY_not_rbn"/>
    <property type="match status" value="1"/>
</dbReference>
<comment type="subcellular location">
    <subcellularLocation>
        <location evidence="1">Cell membrane</location>
        <topology evidence="1">Multi-pass membrane protein</topology>
    </subcellularLocation>
</comment>
<evidence type="ECO:0000256" key="6">
    <source>
        <dbReference type="SAM" id="Phobius"/>
    </source>
</evidence>
<evidence type="ECO:0000256" key="1">
    <source>
        <dbReference type="ARBA" id="ARBA00004651"/>
    </source>
</evidence>
<dbReference type="RefSeq" id="WP_071974263.1">
    <property type="nucleotide sequence ID" value="NZ_CP018080.1"/>
</dbReference>
<accession>A0A1J0WP55</accession>
<evidence type="ECO:0000256" key="3">
    <source>
        <dbReference type="ARBA" id="ARBA00022692"/>
    </source>
</evidence>
<feature type="transmembrane region" description="Helical" evidence="6">
    <location>
        <begin position="208"/>
        <end position="228"/>
    </location>
</feature>
<keyword evidence="8" id="KW-1185">Reference proteome</keyword>
<reference evidence="7 8" key="1">
    <citation type="submission" date="2016-11" db="EMBL/GenBank/DDBJ databases">
        <title>Complete genome sequence of Sulfitobacter sp. AM1-D1, a toxic bacteria associated with marine dinoflagellate Alexandrium minutum in East China Sea.</title>
        <authorList>
            <person name="Yang Q."/>
            <person name="Zhang X."/>
            <person name="Tian X."/>
        </authorList>
    </citation>
    <scope>NUCLEOTIDE SEQUENCE [LARGE SCALE GENOMIC DNA]</scope>
    <source>
        <strain evidence="7 8">AM1-D1</strain>
        <plasmid evidence="7 8">unnamed4</plasmid>
    </source>
</reference>
<feature type="transmembrane region" description="Helical" evidence="6">
    <location>
        <begin position="267"/>
        <end position="294"/>
    </location>
</feature>
<keyword evidence="2" id="KW-1003">Cell membrane</keyword>
<keyword evidence="4 6" id="KW-1133">Transmembrane helix</keyword>
<evidence type="ECO:0000256" key="5">
    <source>
        <dbReference type="ARBA" id="ARBA00023136"/>
    </source>
</evidence>
<dbReference type="PANTHER" id="PTHR30213">
    <property type="entry name" value="INNER MEMBRANE PROTEIN YHJD"/>
    <property type="match status" value="1"/>
</dbReference>
<feature type="transmembrane region" description="Helical" evidence="6">
    <location>
        <begin position="240"/>
        <end position="261"/>
    </location>
</feature>
<protein>
    <submittedName>
        <fullName evidence="7">Ribonuclease BN</fullName>
    </submittedName>
</protein>
<gene>
    <name evidence="7" type="ORF">BOO69_20570</name>
</gene>